<dbReference type="EMBL" id="CDQK01000003">
    <property type="protein sequence ID" value="CEP22219.1"/>
    <property type="molecule type" value="Genomic_DNA"/>
</dbReference>
<dbReference type="GO" id="GO:0000139">
    <property type="term" value="C:Golgi membrane"/>
    <property type="evidence" value="ECO:0007669"/>
    <property type="project" value="UniProtKB-SubCell"/>
</dbReference>
<keyword evidence="5" id="KW-0653">Protein transport</keyword>
<dbReference type="Pfam" id="PF20662">
    <property type="entry name" value="COG4_C"/>
    <property type="match status" value="1"/>
</dbReference>
<comment type="subcellular location">
    <subcellularLocation>
        <location evidence="1">Golgi apparatus membrane</location>
        <topology evidence="1">Peripheral membrane protein</topology>
    </subcellularLocation>
</comment>
<evidence type="ECO:0000256" key="7">
    <source>
        <dbReference type="ARBA" id="ARBA00023136"/>
    </source>
</evidence>
<evidence type="ECO:0000256" key="6">
    <source>
        <dbReference type="ARBA" id="ARBA00023034"/>
    </source>
</evidence>
<evidence type="ECO:0000256" key="8">
    <source>
        <dbReference type="ARBA" id="ARBA00031340"/>
    </source>
</evidence>
<dbReference type="EMBL" id="KV453933">
    <property type="protein sequence ID" value="ODV72755.1"/>
    <property type="molecule type" value="Genomic_DNA"/>
</dbReference>
<accession>A0A0H5CC97</accession>
<dbReference type="STRING" id="983966.A0A0H5CC97"/>
<keyword evidence="7" id="KW-0472">Membrane</keyword>
<dbReference type="Pfam" id="PF20663">
    <property type="entry name" value="COG4_N"/>
    <property type="match status" value="1"/>
</dbReference>
<evidence type="ECO:0000256" key="1">
    <source>
        <dbReference type="ARBA" id="ARBA00004395"/>
    </source>
</evidence>
<dbReference type="GO" id="GO:0015031">
    <property type="term" value="P:protein transport"/>
    <property type="evidence" value="ECO:0007669"/>
    <property type="project" value="UniProtKB-KW"/>
</dbReference>
<proteinExistence type="inferred from homology"/>
<evidence type="ECO:0000259" key="9">
    <source>
        <dbReference type="SMART" id="SM00762"/>
    </source>
</evidence>
<dbReference type="Proteomes" id="UP000094389">
    <property type="component" value="Unassembled WGS sequence"/>
</dbReference>
<keyword evidence="6" id="KW-0333">Golgi apparatus</keyword>
<evidence type="ECO:0000256" key="2">
    <source>
        <dbReference type="ARBA" id="ARBA00009215"/>
    </source>
</evidence>
<name>A0A0H5CC97_CYBJN</name>
<reference evidence="12" key="2">
    <citation type="journal article" date="2015" name="J. Biotechnol.">
        <title>The structure of the Cyberlindnera jadinii genome and its relation to Candida utilis analyzed by the occurrence of single nucleotide polymorphisms.</title>
        <authorList>
            <person name="Rupp O."/>
            <person name="Brinkrolf K."/>
            <person name="Buerth C."/>
            <person name="Kunigo M."/>
            <person name="Schneider J."/>
            <person name="Jaenicke S."/>
            <person name="Goesmann A."/>
            <person name="Puehler A."/>
            <person name="Jaeger K.-E."/>
            <person name="Ernst J.F."/>
        </authorList>
    </citation>
    <scope>NUCLEOTIDE SEQUENCE [LARGE SCALE GENOMIC DNA]</scope>
    <source>
        <strain evidence="12">ATCC 18201 / CBS 1600 / BCRC 20928 / JCM 3617 / NBRC 0987 / NRRL Y-1542</strain>
    </source>
</reference>
<evidence type="ECO:0000256" key="3">
    <source>
        <dbReference type="ARBA" id="ARBA00020975"/>
    </source>
</evidence>
<dbReference type="SMART" id="SM00762">
    <property type="entry name" value="Cog4"/>
    <property type="match status" value="1"/>
</dbReference>
<comment type="similarity">
    <text evidence="2">Belongs to the COG4 family.</text>
</comment>
<dbReference type="InterPro" id="IPR048684">
    <property type="entry name" value="COG4_C"/>
</dbReference>
<organism evidence="10 12">
    <name type="scientific">Cyberlindnera jadinii (strain ATCC 18201 / CBS 1600 / BCRC 20928 / JCM 3617 / NBRC 0987 / NRRL Y-1542)</name>
    <name type="common">Torula yeast</name>
    <name type="synonym">Candida utilis</name>
    <dbReference type="NCBI Taxonomy" id="983966"/>
    <lineage>
        <taxon>Eukaryota</taxon>
        <taxon>Fungi</taxon>
        <taxon>Dikarya</taxon>
        <taxon>Ascomycota</taxon>
        <taxon>Saccharomycotina</taxon>
        <taxon>Saccharomycetes</taxon>
        <taxon>Phaffomycetales</taxon>
        <taxon>Phaffomycetaceae</taxon>
        <taxon>Cyberlindnera</taxon>
    </lineage>
</organism>
<gene>
    <name evidence="10" type="ORF">BN1211_2509</name>
    <name evidence="11" type="ORF">CYBJADRAFT_168292</name>
</gene>
<sequence length="770" mass="87304">MDQVECQKYERLLGRVTNSVQLEKFVHAIESAEAQLRDELDDYIDSRNHVQESKKIELARTELSTTLNNSSNLVNLLSNAGSLASKITARVRLLDAERARVSETSEYVAKVKELKTSVLAVNAAFEQHDWESAARTIGTIRTLPRSGEFINAVVPSTDVPEVPQVVVDKWIDQLTDLFSSEFSKAAEARDVPRLTKLFSLFPLIGKEAKGLDCYSIFICNIIASQSRLIITNQSQQDIVGFYPAALMKLLEIVSTMINQHSHVIAKYYGLSHMTGIIERVERETDSQAGLIGDTFYDHRHFARTIDEIQLYSFPLLSNNSQSRNSPSPRGSGEYKRMSEEGISVVMIGDLATELSSFLHYWSLYCKFIAVKWNEYKGIDQEELKLPTPILESKFFKKIQGKFLPTFEVFSTFYVRRSLEQAFQIEEFPDLNVYIKQLKSTSPESPPVSSAMEDFIMVVSTALKQAIETGQPVTVKNIINNVKKILESDYIMTLHKRLKDLHPRSGAVLQASTTASAAPQPKQQNTVGSIFMRGANALNQIAAGEDTRLHTFIILLNTVSLGSIYFDKIIKQNTSLLATNYPFGSDATKLETIISSVNDQFKKRSQGILDEQVQILFNQVLKNKLKILLTDCFKDVDYLISSYDEDDNVVTRRFVQSWNALISPYLKTLDSHVYDTLITTIVSTLSNLLERKLWSLEKIINELGSIKLERDFSGLIGEITHNKYSLRDKFLRVTQIIMILGFDDEEDEIDMNWVLTPSERQKARSLRVDRK</sequence>
<evidence type="ECO:0000313" key="12">
    <source>
        <dbReference type="Proteomes" id="UP000038830"/>
    </source>
</evidence>
<dbReference type="AlphaFoldDB" id="A0A0H5CC97"/>
<accession>A0A1E4RZY1</accession>
<dbReference type="Proteomes" id="UP000038830">
    <property type="component" value="Unassembled WGS sequence"/>
</dbReference>
<protein>
    <recommendedName>
        <fullName evidence="3">Conserved oligomeric Golgi complex subunit 4</fullName>
    </recommendedName>
    <alternativeName>
        <fullName evidence="8">Component of oligomeric Golgi complex 4</fullName>
    </alternativeName>
</protein>
<keyword evidence="4" id="KW-0813">Transport</keyword>
<evidence type="ECO:0000313" key="10">
    <source>
        <dbReference type="EMBL" id="CEP22219.1"/>
    </source>
</evidence>
<evidence type="ECO:0000313" key="11">
    <source>
        <dbReference type="EMBL" id="ODV72755.1"/>
    </source>
</evidence>
<dbReference type="PANTHER" id="PTHR24016:SF0">
    <property type="entry name" value="CONSERVED OLIGOMERIC GOLGI COMPLEX SUBUNIT 4"/>
    <property type="match status" value="1"/>
</dbReference>
<keyword evidence="13" id="KW-1185">Reference proteome</keyword>
<dbReference type="OrthoDB" id="47059at2759"/>
<dbReference type="Pfam" id="PF08318">
    <property type="entry name" value="COG4_m"/>
    <property type="match status" value="1"/>
</dbReference>
<evidence type="ECO:0000256" key="5">
    <source>
        <dbReference type="ARBA" id="ARBA00022927"/>
    </source>
</evidence>
<dbReference type="PANTHER" id="PTHR24016">
    <property type="entry name" value="CONSERVED OLIGOMERIC GOLGI COMPLEX SUBUNIT 4"/>
    <property type="match status" value="1"/>
</dbReference>
<evidence type="ECO:0000313" key="13">
    <source>
        <dbReference type="Proteomes" id="UP000094389"/>
    </source>
</evidence>
<evidence type="ECO:0000256" key="4">
    <source>
        <dbReference type="ARBA" id="ARBA00022448"/>
    </source>
</evidence>
<dbReference type="InterPro" id="IPR048682">
    <property type="entry name" value="COG4"/>
</dbReference>
<feature type="domain" description="COG4 transport protein middle alpha-helical bundle" evidence="9">
    <location>
        <begin position="167"/>
        <end position="498"/>
    </location>
</feature>
<dbReference type="InterPro" id="IPR013167">
    <property type="entry name" value="COG4_M"/>
</dbReference>
<dbReference type="OMA" id="RASECQQ"/>
<dbReference type="Gene3D" id="1.20.58.1970">
    <property type="match status" value="1"/>
</dbReference>
<reference evidence="10" key="1">
    <citation type="submission" date="2014-12" db="EMBL/GenBank/DDBJ databases">
        <authorList>
            <person name="Jaenicke S."/>
        </authorList>
    </citation>
    <scope>NUCLEOTIDE SEQUENCE [LARGE SCALE GENOMIC DNA]</scope>
    <source>
        <strain evidence="10">CBS1600</strain>
    </source>
</reference>
<dbReference type="InterPro" id="IPR048680">
    <property type="entry name" value="COG4_N"/>
</dbReference>
<reference evidence="11 13" key="3">
    <citation type="journal article" date="2016" name="Proc. Natl. Acad. Sci. U.S.A.">
        <title>Comparative genomics of biotechnologically important yeasts.</title>
        <authorList>
            <person name="Riley R."/>
            <person name="Haridas S."/>
            <person name="Wolfe K.H."/>
            <person name="Lopes M.R."/>
            <person name="Hittinger C.T."/>
            <person name="Goeker M."/>
            <person name="Salamov A.A."/>
            <person name="Wisecaver J.H."/>
            <person name="Long T.M."/>
            <person name="Calvey C.H."/>
            <person name="Aerts A.L."/>
            <person name="Barry K.W."/>
            <person name="Choi C."/>
            <person name="Clum A."/>
            <person name="Coughlan A.Y."/>
            <person name="Deshpande S."/>
            <person name="Douglass A.P."/>
            <person name="Hanson S.J."/>
            <person name="Klenk H.-P."/>
            <person name="LaButti K.M."/>
            <person name="Lapidus A."/>
            <person name="Lindquist E.A."/>
            <person name="Lipzen A.M."/>
            <person name="Meier-Kolthoff J.P."/>
            <person name="Ohm R.A."/>
            <person name="Otillar R.P."/>
            <person name="Pangilinan J.L."/>
            <person name="Peng Y."/>
            <person name="Rokas A."/>
            <person name="Rosa C.A."/>
            <person name="Scheuner C."/>
            <person name="Sibirny A.A."/>
            <person name="Slot J.C."/>
            <person name="Stielow J.B."/>
            <person name="Sun H."/>
            <person name="Kurtzman C.P."/>
            <person name="Blackwell M."/>
            <person name="Grigoriev I.V."/>
            <person name="Jeffries T.W."/>
        </authorList>
    </citation>
    <scope>NUCLEOTIDE SEQUENCE [LARGE SCALE GENOMIC DNA]</scope>
    <source>
        <strain evidence="13">ATCC 18201 / CBS 1600 / BCRC 20928 / JCM 3617 / NBRC 0987 / NRRL Y-1542</strain>
        <strain evidence="11">NRRL Y-1542</strain>
    </source>
</reference>